<reference evidence="8 9" key="1">
    <citation type="submission" date="2018-05" db="EMBL/GenBank/DDBJ databases">
        <title>Genomic Encyclopedia of Type Strains, Phase IV (KMG-IV): sequencing the most valuable type-strain genomes for metagenomic binning, comparative biology and taxonomic classification.</title>
        <authorList>
            <person name="Goeker M."/>
        </authorList>
    </citation>
    <scope>NUCLEOTIDE SEQUENCE [LARGE SCALE GENOMIC DNA]</scope>
    <source>
        <strain evidence="8 9">DSM 18773</strain>
    </source>
</reference>
<keyword evidence="9" id="KW-1185">Reference proteome</keyword>
<evidence type="ECO:0000313" key="9">
    <source>
        <dbReference type="Proteomes" id="UP000245634"/>
    </source>
</evidence>
<evidence type="ECO:0000256" key="6">
    <source>
        <dbReference type="SAM" id="Phobius"/>
    </source>
</evidence>
<keyword evidence="4 6" id="KW-1133">Transmembrane helix</keyword>
<keyword evidence="8" id="KW-0969">Cilium</keyword>
<sequence>MRPTIKRISTAMAVALGTFLLSSPPHVLAVGENVTDLINNKQNGSVPTAPPAASGDGSLLWSLLQLIFALGIIIAIIYFLIRFLSQKTNLSRNQVFQSLGVQSLGKDRSVHLLSVGDKVYLLGVGDSITLLDTVTDAALIERLRETSQQPLARPVSGMQEWITRLRPKSKAQAEEVRVEELPFDAALREKLHNLKERRHQTVDDWQDPSK</sequence>
<evidence type="ECO:0000256" key="2">
    <source>
        <dbReference type="ARBA" id="ARBA00022475"/>
    </source>
</evidence>
<dbReference type="GO" id="GO:0044781">
    <property type="term" value="P:bacterial-type flagellum organization"/>
    <property type="evidence" value="ECO:0007669"/>
    <property type="project" value="InterPro"/>
</dbReference>
<organism evidence="8 9">
    <name type="scientific">Tumebacillus permanentifrigoris</name>
    <dbReference type="NCBI Taxonomy" id="378543"/>
    <lineage>
        <taxon>Bacteria</taxon>
        <taxon>Bacillati</taxon>
        <taxon>Bacillota</taxon>
        <taxon>Bacilli</taxon>
        <taxon>Bacillales</taxon>
        <taxon>Alicyclobacillaceae</taxon>
        <taxon>Tumebacillus</taxon>
    </lineage>
</organism>
<evidence type="ECO:0000256" key="5">
    <source>
        <dbReference type="ARBA" id="ARBA00023136"/>
    </source>
</evidence>
<keyword evidence="2" id="KW-1003">Cell membrane</keyword>
<keyword evidence="8" id="KW-0282">Flagellum</keyword>
<dbReference type="EMBL" id="QGGL01000009">
    <property type="protein sequence ID" value="PWK12700.1"/>
    <property type="molecule type" value="Genomic_DNA"/>
</dbReference>
<name>A0A316D8B9_9BACL</name>
<dbReference type="GO" id="GO:0016020">
    <property type="term" value="C:membrane"/>
    <property type="evidence" value="ECO:0007669"/>
    <property type="project" value="InterPro"/>
</dbReference>
<dbReference type="OrthoDB" id="2376965at2"/>
<accession>A0A316D8B9</accession>
<keyword evidence="3 6" id="KW-0812">Transmembrane</keyword>
<protein>
    <submittedName>
        <fullName evidence="8">Flagellar biogenesis protein FliO</fullName>
    </submittedName>
</protein>
<comment type="subcellular location">
    <subcellularLocation>
        <location evidence="1">Cell membrane</location>
    </subcellularLocation>
</comment>
<evidence type="ECO:0000256" key="3">
    <source>
        <dbReference type="ARBA" id="ARBA00022692"/>
    </source>
</evidence>
<proteinExistence type="predicted"/>
<feature type="signal peptide" evidence="7">
    <location>
        <begin position="1"/>
        <end position="29"/>
    </location>
</feature>
<dbReference type="RefSeq" id="WP_109689345.1">
    <property type="nucleotide sequence ID" value="NZ_QGGL01000009.1"/>
</dbReference>
<keyword evidence="5 6" id="KW-0472">Membrane</keyword>
<dbReference type="InterPro" id="IPR022781">
    <property type="entry name" value="Flagellar_biosynth_FliO"/>
</dbReference>
<feature type="chain" id="PRO_5016340076" evidence="7">
    <location>
        <begin position="30"/>
        <end position="210"/>
    </location>
</feature>
<evidence type="ECO:0000256" key="1">
    <source>
        <dbReference type="ARBA" id="ARBA00004236"/>
    </source>
</evidence>
<dbReference type="Proteomes" id="UP000245634">
    <property type="component" value="Unassembled WGS sequence"/>
</dbReference>
<evidence type="ECO:0000256" key="7">
    <source>
        <dbReference type="SAM" id="SignalP"/>
    </source>
</evidence>
<evidence type="ECO:0000256" key="4">
    <source>
        <dbReference type="ARBA" id="ARBA00022989"/>
    </source>
</evidence>
<dbReference type="AlphaFoldDB" id="A0A316D8B9"/>
<dbReference type="Pfam" id="PF04347">
    <property type="entry name" value="FliO"/>
    <property type="match status" value="1"/>
</dbReference>
<feature type="transmembrane region" description="Helical" evidence="6">
    <location>
        <begin position="59"/>
        <end position="81"/>
    </location>
</feature>
<keyword evidence="8" id="KW-0966">Cell projection</keyword>
<evidence type="ECO:0000313" key="8">
    <source>
        <dbReference type="EMBL" id="PWK12700.1"/>
    </source>
</evidence>
<keyword evidence="7" id="KW-0732">Signal</keyword>
<gene>
    <name evidence="8" type="ORF">C7459_10952</name>
</gene>
<comment type="caution">
    <text evidence="8">The sequence shown here is derived from an EMBL/GenBank/DDBJ whole genome shotgun (WGS) entry which is preliminary data.</text>
</comment>